<dbReference type="InterPro" id="IPR006528">
    <property type="entry name" value="Phage_head_morphogenesis_dom"/>
</dbReference>
<organism evidence="2 3">
    <name type="scientific">Edwardsiella phage MSW-3</name>
    <dbReference type="NCBI Taxonomy" id="1264700"/>
    <lineage>
        <taxon>Viruses</taxon>
        <taxon>Duplodnaviria</taxon>
        <taxon>Heunggongvirae</taxon>
        <taxon>Uroviricota</taxon>
        <taxon>Caudoviricetes</taxon>
        <taxon>Yokohamavirus</taxon>
        <taxon>Yokohamavirus MSW3</taxon>
    </lineage>
</organism>
<proteinExistence type="predicted"/>
<dbReference type="SUPFAM" id="SSF51294">
    <property type="entry name" value="Hedgehog/intein (Hint) domain"/>
    <property type="match status" value="1"/>
</dbReference>
<dbReference type="Gene3D" id="2.170.16.10">
    <property type="entry name" value="Hedgehog/Intein (Hint) domain"/>
    <property type="match status" value="1"/>
</dbReference>
<feature type="domain" description="Phage head morphogenesis" evidence="1">
    <location>
        <begin position="131"/>
        <end position="243"/>
    </location>
</feature>
<sequence length="595" mass="66952">MNNIEKSYYIDLLKMLRQIKRDIDAEIVPVMRRHSPTTLDSGQVLDGWADDVKVAIDRVREKWTGKLAQLAMGHIASRYVKAAMGWHTRKMKRSFGVDLYGTSDRINQYLSAAADQNATLIKSIPAQYLDQVSNIVQGNMRQGMRPGYIVSQLVEQFGVRERHAKVIARDQTGKINGELDKLRQQDAGFEYFQWVTSHDERVRHRHREIADKVTAYGKGIYRWDNLPLSSDGNPIQPGSDYNCFPGTSPVNVFYGAKKAFRHWYSGKLTVLITKSGKRIECTPNHPVLTDKGFIPADNINIGDNLIHVLNDGFDPANRDSDRSDIVFSELFESCKLLGITSESVCRFGSDFHGDITVDEKIDVVSFDWVLPHVGDAESVKNFFQLFFSFSDMMVGGTTETREGKLFKTVSGLTLAPYSIVSSACKLLSFVTRGFTHPDEHRFASVGLLYSRLVQDSSDDVSRRVEFFSDCFNTKIGIEQRLNLFNRYILSIVRNSFGAGNLETPGADRFTKVVGVAPKLTTGLSESIPLLHEFDSVAYKFVGEFTGHVYNLEMGEGLYVAHDVAVSNCRCIARPVSREEVEKNRRDGKTAPGVYR</sequence>
<dbReference type="Pfam" id="PF04233">
    <property type="entry name" value="Phage_Mu_F"/>
    <property type="match status" value="1"/>
</dbReference>
<dbReference type="OrthoDB" id="14625at10239"/>
<protein>
    <submittedName>
        <fullName evidence="2">Putative head protein</fullName>
    </submittedName>
</protein>
<dbReference type="Proteomes" id="UP000010365">
    <property type="component" value="Segment"/>
</dbReference>
<dbReference type="InterPro" id="IPR006141">
    <property type="entry name" value="Intein_N"/>
</dbReference>
<accession>L0MXY4</accession>
<dbReference type="GO" id="GO:0016539">
    <property type="term" value="P:intein-mediated protein splicing"/>
    <property type="evidence" value="ECO:0007669"/>
    <property type="project" value="InterPro"/>
</dbReference>
<dbReference type="RefSeq" id="YP_007348919.1">
    <property type="nucleotide sequence ID" value="NC_020082.1"/>
</dbReference>
<dbReference type="InterPro" id="IPR030934">
    <property type="entry name" value="Intein_C"/>
</dbReference>
<dbReference type="InterPro" id="IPR036844">
    <property type="entry name" value="Hint_dom_sf"/>
</dbReference>
<evidence type="ECO:0000313" key="2">
    <source>
        <dbReference type="EMBL" id="BAM68827.1"/>
    </source>
</evidence>
<evidence type="ECO:0000259" key="1">
    <source>
        <dbReference type="Pfam" id="PF04233"/>
    </source>
</evidence>
<evidence type="ECO:0000313" key="3">
    <source>
        <dbReference type="Proteomes" id="UP000010365"/>
    </source>
</evidence>
<dbReference type="CDD" id="cd00081">
    <property type="entry name" value="Hint"/>
    <property type="match status" value="1"/>
</dbReference>
<dbReference type="KEGG" id="vg:14515936"/>
<reference evidence="2 3" key="1">
    <citation type="journal article" date="2013" name="Genome Announc.">
        <title>Complete Genome Sequence of a Novel Myovirus Which Infects Atypical Strains of Edwardsiella tarda.</title>
        <authorList>
            <person name="Yasuike M."/>
            <person name="Sugaya E."/>
            <person name="Nakamura Y."/>
            <person name="Shigenobu Y."/>
            <person name="Kawato Y."/>
            <person name="Kai W."/>
            <person name="Nagai S."/>
            <person name="Fujiwara A."/>
            <person name="Sano M."/>
            <person name="Kobayashi T."/>
            <person name="Nakai T."/>
        </authorList>
    </citation>
    <scope>NUCLEOTIDE SEQUENCE [LARGE SCALE GENOMIC DNA]</scope>
</reference>
<name>L0MXY4_9CAUD</name>
<keyword evidence="3" id="KW-1185">Reference proteome</keyword>
<dbReference type="PROSITE" id="PS50818">
    <property type="entry name" value="INTEIN_C_TER"/>
    <property type="match status" value="1"/>
</dbReference>
<dbReference type="EMBL" id="AB767244">
    <property type="protein sequence ID" value="BAM68827.1"/>
    <property type="molecule type" value="Genomic_DNA"/>
</dbReference>
<dbReference type="GeneID" id="14515936"/>
<dbReference type="PROSITE" id="PS50817">
    <property type="entry name" value="INTEIN_N_TER"/>
    <property type="match status" value="1"/>
</dbReference>